<dbReference type="AlphaFoldDB" id="A0AAE4SDA0"/>
<dbReference type="Gene3D" id="1.10.150.280">
    <property type="entry name" value="AF1531-like domain"/>
    <property type="match status" value="1"/>
</dbReference>
<name>A0AAE4SDA0_9EURY</name>
<keyword evidence="3" id="KW-1185">Reference proteome</keyword>
<organism evidence="2 3">
    <name type="scientific">Methanolapillus africanus</name>
    <dbReference type="NCBI Taxonomy" id="3028297"/>
    <lineage>
        <taxon>Archaea</taxon>
        <taxon>Methanobacteriati</taxon>
        <taxon>Methanobacteriota</taxon>
        <taxon>Stenosarchaea group</taxon>
        <taxon>Methanomicrobia</taxon>
        <taxon>Methanosarcinales</taxon>
        <taxon>Methanosarcinaceae</taxon>
        <taxon>Methanolapillus</taxon>
    </lineage>
</organism>
<reference evidence="2" key="1">
    <citation type="submission" date="2023-06" db="EMBL/GenBank/DDBJ databases">
        <title>Genome sequence of Methanosarcinaceae archaeon Ag5.</title>
        <authorList>
            <person name="Protasov E."/>
            <person name="Platt K."/>
            <person name="Poehlein A."/>
            <person name="Daniel R."/>
            <person name="Brune A."/>
        </authorList>
    </citation>
    <scope>NUCLEOTIDE SEQUENCE</scope>
    <source>
        <strain evidence="2">Ag5</strain>
    </source>
</reference>
<dbReference type="PANTHER" id="PTHR40734">
    <property type="entry name" value="TRNA-SPECIFIC ADENOSINE DEAMINASE-RELATED"/>
    <property type="match status" value="1"/>
</dbReference>
<feature type="region of interest" description="Disordered" evidence="1">
    <location>
        <begin position="14"/>
        <end position="47"/>
    </location>
</feature>
<feature type="compositionally biased region" description="Basic and acidic residues" evidence="1">
    <location>
        <begin position="15"/>
        <end position="26"/>
    </location>
</feature>
<protein>
    <recommendedName>
        <fullName evidence="4">DUF655 domain-containing protein</fullName>
    </recommendedName>
</protein>
<dbReference type="Proteomes" id="UP001271789">
    <property type="component" value="Unassembled WGS sequence"/>
</dbReference>
<evidence type="ECO:0000313" key="2">
    <source>
        <dbReference type="EMBL" id="MDV0446544.1"/>
    </source>
</evidence>
<dbReference type="SUPFAM" id="SSF160975">
    <property type="entry name" value="AF1531-like"/>
    <property type="match status" value="1"/>
</dbReference>
<comment type="caution">
    <text evidence="2">The sequence shown here is derived from an EMBL/GenBank/DDBJ whole genome shotgun (WGS) entry which is preliminary data.</text>
</comment>
<proteinExistence type="predicted"/>
<sequence>MKCHPFGKINGECKIMADERSQDRRNMSSASSFEHKKHARPKPEPGEREEFVWILDYLPYGREDDPRPVYQKKPLIQSLGDSKFVLLELIPNEGKVPPVHIKTPIGPGEKEYIDRVKTRIMYDELSRGAKLELPLAIAESVKAQEERFIKFYNDAQPVSMRQNSLELLPGVGKKLMLDILAETKKKPFDNFEDLKKRVPALRDPEKHIIDRIIEEMKGGQKYYVFAAPPKMKRE</sequence>
<dbReference type="Gene3D" id="2.40.50.140">
    <property type="entry name" value="Nucleic acid-binding proteins"/>
    <property type="match status" value="1"/>
</dbReference>
<dbReference type="InterPro" id="IPR012340">
    <property type="entry name" value="NA-bd_OB-fold"/>
</dbReference>
<accession>A0AAE4SDA0</accession>
<dbReference type="EMBL" id="JAWDKD010000008">
    <property type="protein sequence ID" value="MDV0446544.1"/>
    <property type="molecule type" value="Genomic_DNA"/>
</dbReference>
<evidence type="ECO:0000313" key="3">
    <source>
        <dbReference type="Proteomes" id="UP001271789"/>
    </source>
</evidence>
<gene>
    <name evidence="2" type="ORF">MsAg5_03890</name>
</gene>
<dbReference type="PANTHER" id="PTHR40734:SF1">
    <property type="entry name" value="DNA-BINDING PROTEIN"/>
    <property type="match status" value="1"/>
</dbReference>
<dbReference type="InterPro" id="IPR007003">
    <property type="entry name" value="DUF655"/>
</dbReference>
<dbReference type="Pfam" id="PF04919">
    <property type="entry name" value="DUF655"/>
    <property type="match status" value="1"/>
</dbReference>
<evidence type="ECO:0008006" key="4">
    <source>
        <dbReference type="Google" id="ProtNLM"/>
    </source>
</evidence>
<evidence type="ECO:0000256" key="1">
    <source>
        <dbReference type="SAM" id="MobiDB-lite"/>
    </source>
</evidence>